<accession>A0A6J5P1U3</accession>
<protein>
    <submittedName>
        <fullName evidence="1">AAA domain containing protein</fullName>
    </submittedName>
</protein>
<dbReference type="EMBL" id="LR796743">
    <property type="protein sequence ID" value="CAB4163261.1"/>
    <property type="molecule type" value="Genomic_DNA"/>
</dbReference>
<dbReference type="Pfam" id="PF13479">
    <property type="entry name" value="AAA_24"/>
    <property type="match status" value="1"/>
</dbReference>
<reference evidence="1" key="1">
    <citation type="submission" date="2020-04" db="EMBL/GenBank/DDBJ databases">
        <authorList>
            <person name="Chiriac C."/>
            <person name="Salcher M."/>
            <person name="Ghai R."/>
            <person name="Kavagutti S V."/>
        </authorList>
    </citation>
    <scope>NUCLEOTIDE SEQUENCE</scope>
</reference>
<evidence type="ECO:0000313" key="1">
    <source>
        <dbReference type="EMBL" id="CAB4163261.1"/>
    </source>
</evidence>
<organism evidence="1">
    <name type="scientific">uncultured Caudovirales phage</name>
    <dbReference type="NCBI Taxonomy" id="2100421"/>
    <lineage>
        <taxon>Viruses</taxon>
        <taxon>Duplodnaviria</taxon>
        <taxon>Heunggongvirae</taxon>
        <taxon>Uroviricota</taxon>
        <taxon>Caudoviricetes</taxon>
        <taxon>Peduoviridae</taxon>
        <taxon>Maltschvirus</taxon>
        <taxon>Maltschvirus maltsch</taxon>
    </lineage>
</organism>
<name>A0A6J5P1U3_9CAUD</name>
<gene>
    <name evidence="1" type="ORF">UFOVP813_10</name>
</gene>
<dbReference type="InterPro" id="IPR027417">
    <property type="entry name" value="P-loop_NTPase"/>
</dbReference>
<proteinExistence type="predicted"/>
<sequence length="357" mass="39303">MLPIIRGTVRRPQRLVIYAPEGMGKTTLASKLPNPLFLDFEQGTHHLDCARLEPKTLDEVDTILDSLIKDSQGFETLVLDTIDWLEELVTISIIQAANKKSIEDFGYGKGYVMLAERFNDLLAKLNLVAKKMNVVCLAHVHVRKFELPDSAGAFDRYELKLSKQVGPLVREWCDGLLFGNWKTKTREVEGVGGDTKYKALGGRERMLYAGHTAAWDAKNRHALKDEEAWDVATVLKCFGAPVTITVEAKPAAVAAKPNVAKIAAEVKTVAAPVIDTTITAKDDTIPHLAPVEAVEVAGEHALSSIVGKDEAHANAYLLSRNEIKAGQSFRDVSAKYVERCLKSPDAWRNQFMKGVAV</sequence>
<dbReference type="SUPFAM" id="SSF52540">
    <property type="entry name" value="P-loop containing nucleoside triphosphate hydrolases"/>
    <property type="match status" value="1"/>
</dbReference>